<keyword evidence="1" id="KW-0472">Membrane</keyword>
<organism evidence="2 3">
    <name type="scientific">Sphingomonas parapaucimobilis NBRC 15100</name>
    <dbReference type="NCBI Taxonomy" id="1219049"/>
    <lineage>
        <taxon>Bacteria</taxon>
        <taxon>Pseudomonadati</taxon>
        <taxon>Pseudomonadota</taxon>
        <taxon>Alphaproteobacteria</taxon>
        <taxon>Sphingomonadales</taxon>
        <taxon>Sphingomonadaceae</taxon>
        <taxon>Sphingomonas</taxon>
    </lineage>
</organism>
<dbReference type="AlphaFoldDB" id="A0A0A1WA78"/>
<evidence type="ECO:0000313" key="2">
    <source>
        <dbReference type="EMBL" id="GAM01901.1"/>
    </source>
</evidence>
<comment type="caution">
    <text evidence="2">The sequence shown here is derived from an EMBL/GenBank/DDBJ whole genome shotgun (WGS) entry which is preliminary data.</text>
</comment>
<evidence type="ECO:0000256" key="1">
    <source>
        <dbReference type="SAM" id="Phobius"/>
    </source>
</evidence>
<keyword evidence="3" id="KW-1185">Reference proteome</keyword>
<dbReference type="EMBL" id="BBPI01000069">
    <property type="protein sequence ID" value="GAM01901.1"/>
    <property type="molecule type" value="Genomic_DNA"/>
</dbReference>
<protein>
    <submittedName>
        <fullName evidence="2">Uncharacterized protein</fullName>
    </submittedName>
</protein>
<evidence type="ECO:0000313" key="3">
    <source>
        <dbReference type="Proteomes" id="UP000032305"/>
    </source>
</evidence>
<reference evidence="2 3" key="1">
    <citation type="submission" date="2014-11" db="EMBL/GenBank/DDBJ databases">
        <title>Whole genome shotgun sequence of Sphingomonas parapaucimobilis NBRC 15100.</title>
        <authorList>
            <person name="Katano-Makiyama Y."/>
            <person name="Hosoyama A."/>
            <person name="Hashimoto M."/>
            <person name="Hosoyama Y."/>
            <person name="Noguchi M."/>
            <person name="Numata M."/>
            <person name="Tsuchikane K."/>
            <person name="Hirakata S."/>
            <person name="Uohara A."/>
            <person name="Shimodaira J."/>
            <person name="Ohji S."/>
            <person name="Ichikawa N."/>
            <person name="Kimura A."/>
            <person name="Yamazoe A."/>
            <person name="Fujita N."/>
        </authorList>
    </citation>
    <scope>NUCLEOTIDE SEQUENCE [LARGE SCALE GENOMIC DNA]</scope>
    <source>
        <strain evidence="2 3">NBRC 15100</strain>
    </source>
</reference>
<gene>
    <name evidence="2" type="ORF">SP5_069_01450</name>
</gene>
<dbReference type="Proteomes" id="UP000032305">
    <property type="component" value="Unassembled WGS sequence"/>
</dbReference>
<sequence>MDIFIPVFLTLIGLSLVAIAYLACTAPLGWEDDQGFHFWVRGHFVHGEGQ</sequence>
<keyword evidence="1" id="KW-1133">Transmembrane helix</keyword>
<feature type="transmembrane region" description="Helical" evidence="1">
    <location>
        <begin position="7"/>
        <end position="30"/>
    </location>
</feature>
<accession>A0A0A1WA78</accession>
<keyword evidence="1" id="KW-0812">Transmembrane</keyword>
<proteinExistence type="predicted"/>
<name>A0A0A1WA78_9SPHN</name>